<organism evidence="16 17">
    <name type="scientific">Orbilia javanica</name>
    <dbReference type="NCBI Taxonomy" id="47235"/>
    <lineage>
        <taxon>Eukaryota</taxon>
        <taxon>Fungi</taxon>
        <taxon>Dikarya</taxon>
        <taxon>Ascomycota</taxon>
        <taxon>Pezizomycotina</taxon>
        <taxon>Orbiliomycetes</taxon>
        <taxon>Orbiliales</taxon>
        <taxon>Orbiliaceae</taxon>
        <taxon>Orbilia</taxon>
    </lineage>
</organism>
<dbReference type="CDD" id="cd06922">
    <property type="entry name" value="ChtBD1_GH18_1"/>
    <property type="match status" value="1"/>
</dbReference>
<dbReference type="Pfam" id="PF00187">
    <property type="entry name" value="Chitin_bind_1"/>
    <property type="match status" value="1"/>
</dbReference>
<feature type="compositionally biased region" description="Acidic residues" evidence="12">
    <location>
        <begin position="720"/>
        <end position="743"/>
    </location>
</feature>
<keyword evidence="13" id="KW-0732">Signal</keyword>
<evidence type="ECO:0000256" key="1">
    <source>
        <dbReference type="ARBA" id="ARBA00000822"/>
    </source>
</evidence>
<evidence type="ECO:0000256" key="13">
    <source>
        <dbReference type="SAM" id="SignalP"/>
    </source>
</evidence>
<comment type="caution">
    <text evidence="16">The sequence shown here is derived from an EMBL/GenBank/DDBJ whole genome shotgun (WGS) entry which is preliminary data.</text>
</comment>
<evidence type="ECO:0000256" key="7">
    <source>
        <dbReference type="ARBA" id="ARBA00023277"/>
    </source>
</evidence>
<comment type="similarity">
    <text evidence="2">Belongs to the glycosyl hydrolase 18 family. Chitinase class V subfamily.</text>
</comment>
<evidence type="ECO:0000256" key="6">
    <source>
        <dbReference type="ARBA" id="ARBA00023024"/>
    </source>
</evidence>
<comment type="catalytic activity">
    <reaction evidence="1">
        <text>Random endo-hydrolysis of N-acetyl-beta-D-glucosaminide (1-&gt;4)-beta-linkages in chitin and chitodextrins.</text>
        <dbReference type="EC" id="3.2.1.14"/>
    </reaction>
</comment>
<feature type="region of interest" description="Disordered" evidence="12">
    <location>
        <begin position="1031"/>
        <end position="1052"/>
    </location>
</feature>
<keyword evidence="5 11" id="KW-0378">Hydrolase</keyword>
<feature type="disulfide bond" evidence="10">
    <location>
        <begin position="53"/>
        <end position="57"/>
    </location>
</feature>
<dbReference type="SMART" id="SM00270">
    <property type="entry name" value="ChtBD1"/>
    <property type="match status" value="2"/>
</dbReference>
<dbReference type="InterPro" id="IPR001579">
    <property type="entry name" value="Glyco_hydro_18_chit_AS"/>
</dbReference>
<evidence type="ECO:0000256" key="12">
    <source>
        <dbReference type="SAM" id="MobiDB-lite"/>
    </source>
</evidence>
<dbReference type="InterPro" id="IPR001223">
    <property type="entry name" value="Glyco_hydro18_cat"/>
</dbReference>
<name>A0AAN8NR52_9PEZI</name>
<evidence type="ECO:0000256" key="5">
    <source>
        <dbReference type="ARBA" id="ARBA00022801"/>
    </source>
</evidence>
<dbReference type="GO" id="GO:0006032">
    <property type="term" value="P:chitin catabolic process"/>
    <property type="evidence" value="ECO:0007669"/>
    <property type="project" value="UniProtKB-KW"/>
</dbReference>
<dbReference type="GO" id="GO:0008061">
    <property type="term" value="F:chitin binding"/>
    <property type="evidence" value="ECO:0007669"/>
    <property type="project" value="UniProtKB-UniRule"/>
</dbReference>
<evidence type="ECO:0000256" key="11">
    <source>
        <dbReference type="RuleBase" id="RU000489"/>
    </source>
</evidence>
<feature type="signal peptide" evidence="13">
    <location>
        <begin position="1"/>
        <end position="21"/>
    </location>
</feature>
<evidence type="ECO:0000256" key="4">
    <source>
        <dbReference type="ARBA" id="ARBA00022669"/>
    </source>
</evidence>
<sequence length="1077" mass="117897">MILHRLFPLFALLLYITGVQSQATCSAKSPCKVGCCSKFGNCGFGPDFCGTGCLSNCDAKAECGKDAPAGKQNCPLNVCCSKWGFCGLTTEFCSKSAGCQNNCDTPAPKCTTSGLGARRVGYYASWATTRKCSAVPPSKIRTTGLTHLIYSFAGIDPYTFKIAPSTSLDVQLFIEIMNLKRNSPKLKIFIAVGGWAFNDPGPTRETFSKMAATAGTRKIFIDSVISFMKSYGFDGIDIDWEYPTAEDRGGKPADTANYVLLVREMKQAFTTAGKGWGLSIAIPASYWYLQHFNLSLMAAYVDWFNLMSYDYVGAWDATNKWTGPYVGAHTNLTMTQQALDLMWRSNVSGDKINMGLGFYGRSFTLKNKACTKPGCQFTKAGAPGLCSEAPGILMNFEIQAIQNQRKITPIFDKTAGVKYMSWDDQWVSFDDAESMAFKRHWAASKCLGGLMIWALDQDTPNNVGLAASIGVTQAGFLALGVEEGRAPRTNCYIAFCGDKCVDGYSVFGYGGGRFSSADALGIPSACHDNKASSICCPSNSMTKNPLEACGWSGNGNLVPVVGPGPVKRQVSGSDPTAPGLCKVGCPAGSTQIAQNTVTVTRRFTRFDEQWTYGYCLEGYASFCCPDFIINPNQNPPPLLYEDAKSLKRRGWVDFLLGPLFADGLMYKKLVIDPEPAIQIHKIGIEIAGKEITGLPALPTDEIPWDEYFPDVKNATSSIDTDFEDDDDSGDFIADIDDLSDGEDGPTNGAGYHERTDTRTGRRYGNHVAVAPRQQYSTKSLTYTCTYASWTQVCENIRSAIQLRGAPQIVQYSSNRAGRPIPERWKAQHGHRNNPAAGQYSNPWLVYTDRPQRVVRTDNNGNVATRITNVKYPTCEVDEYPFHSTAQNGDPNVRVIGRLVPREQNSSQGRDWGNFLRANRVAPWDEITITWTLPARKLGPLPWHESYDLGQNQHCFPARDNAANDRITDPAFAVMTDDPFVQAVRQKLGAGGYNNVYHSNGLAALPNPTNVNMALLVRRRMSRNILPIPQQTKVLSESGSPSSPKAEEKPIMLQPTKRLITVPVMNPTGRPEGMAASA</sequence>
<feature type="disulfide bond" evidence="10">
    <location>
        <begin position="99"/>
        <end position="103"/>
    </location>
</feature>
<feature type="disulfide bond" evidence="10">
    <location>
        <begin position="79"/>
        <end position="93"/>
    </location>
</feature>
<feature type="compositionally biased region" description="Polar residues" evidence="12">
    <location>
        <begin position="1031"/>
        <end position="1042"/>
    </location>
</feature>
<keyword evidence="8 11" id="KW-0326">Glycosidase</keyword>
<keyword evidence="4 10" id="KW-0147">Chitin-binding</keyword>
<dbReference type="EMBL" id="JAVHNR010000007">
    <property type="protein sequence ID" value="KAK6337057.1"/>
    <property type="molecule type" value="Genomic_DNA"/>
</dbReference>
<feature type="chain" id="PRO_5042978312" description="chitinase" evidence="13">
    <location>
        <begin position="22"/>
        <end position="1077"/>
    </location>
</feature>
<dbReference type="PROSITE" id="PS50941">
    <property type="entry name" value="CHIT_BIND_I_2"/>
    <property type="match status" value="2"/>
</dbReference>
<feature type="disulfide bond" evidence="10">
    <location>
        <begin position="74"/>
        <end position="86"/>
    </location>
</feature>
<dbReference type="PROSITE" id="PS00026">
    <property type="entry name" value="CHIT_BIND_I_1"/>
    <property type="match status" value="1"/>
</dbReference>
<dbReference type="InterPro" id="IPR029070">
    <property type="entry name" value="Chitinase_insertion_sf"/>
</dbReference>
<dbReference type="SUPFAM" id="SSF54556">
    <property type="entry name" value="Chitinase insertion domain"/>
    <property type="match status" value="1"/>
</dbReference>
<dbReference type="Proteomes" id="UP001313282">
    <property type="component" value="Unassembled WGS sequence"/>
</dbReference>
<dbReference type="Gene3D" id="3.10.50.10">
    <property type="match status" value="1"/>
</dbReference>
<evidence type="ECO:0000313" key="16">
    <source>
        <dbReference type="EMBL" id="KAK6337057.1"/>
    </source>
</evidence>
<feature type="domain" description="Chitin-binding type-1" evidence="14">
    <location>
        <begin position="22"/>
        <end position="59"/>
    </location>
</feature>
<evidence type="ECO:0000256" key="8">
    <source>
        <dbReference type="ARBA" id="ARBA00023295"/>
    </source>
</evidence>
<dbReference type="InterPro" id="IPR018371">
    <property type="entry name" value="Chitin-binding_1_CS"/>
</dbReference>
<feature type="domain" description="Chitin-binding type-1" evidence="14">
    <location>
        <begin position="60"/>
        <end position="105"/>
    </location>
</feature>
<dbReference type="Gene3D" id="3.30.60.10">
    <property type="entry name" value="Endochitinase-like"/>
    <property type="match status" value="1"/>
</dbReference>
<dbReference type="SUPFAM" id="SSF51445">
    <property type="entry name" value="(Trans)glycosidases"/>
    <property type="match status" value="1"/>
</dbReference>
<evidence type="ECO:0000256" key="10">
    <source>
        <dbReference type="PROSITE-ProRule" id="PRU00261"/>
    </source>
</evidence>
<dbReference type="InterPro" id="IPR050314">
    <property type="entry name" value="Glycosyl_Hydrlase_18"/>
</dbReference>
<dbReference type="CDD" id="cd00035">
    <property type="entry name" value="ChtBD1"/>
    <property type="match status" value="1"/>
</dbReference>
<feature type="region of interest" description="Disordered" evidence="12">
    <location>
        <begin position="719"/>
        <end position="766"/>
    </location>
</feature>
<evidence type="ECO:0000259" key="15">
    <source>
        <dbReference type="PROSITE" id="PS51910"/>
    </source>
</evidence>
<dbReference type="Gene3D" id="3.20.20.80">
    <property type="entry name" value="Glycosidases"/>
    <property type="match status" value="1"/>
</dbReference>
<dbReference type="PANTHER" id="PTHR11177:SF333">
    <property type="entry name" value="CHITINASE"/>
    <property type="match status" value="1"/>
</dbReference>
<feature type="disulfide bond" evidence="10">
    <location>
        <begin position="35"/>
        <end position="49"/>
    </location>
</feature>
<evidence type="ECO:0000256" key="2">
    <source>
        <dbReference type="ARBA" id="ARBA00008682"/>
    </source>
</evidence>
<dbReference type="Pfam" id="PF14040">
    <property type="entry name" value="DNase_NucA_NucB"/>
    <property type="match status" value="1"/>
</dbReference>
<dbReference type="PROSITE" id="PS01095">
    <property type="entry name" value="GH18_1"/>
    <property type="match status" value="1"/>
</dbReference>
<dbReference type="InterPro" id="IPR029476">
    <property type="entry name" value="DNase_NucA_NucB"/>
</dbReference>
<feature type="domain" description="GH18" evidence="15">
    <location>
        <begin position="117"/>
        <end position="476"/>
    </location>
</feature>
<keyword evidence="9" id="KW-0624">Polysaccharide degradation</keyword>
<keyword evidence="7" id="KW-0119">Carbohydrate metabolism</keyword>
<dbReference type="GO" id="GO:0008843">
    <property type="term" value="F:endochitinase activity"/>
    <property type="evidence" value="ECO:0007669"/>
    <property type="project" value="UniProtKB-EC"/>
</dbReference>
<evidence type="ECO:0000259" key="14">
    <source>
        <dbReference type="PROSITE" id="PS50941"/>
    </source>
</evidence>
<comment type="caution">
    <text evidence="10">Lacks conserved residue(s) required for the propagation of feature annotation.</text>
</comment>
<reference evidence="16 17" key="1">
    <citation type="submission" date="2019-10" db="EMBL/GenBank/DDBJ databases">
        <authorList>
            <person name="Palmer J.M."/>
        </authorList>
    </citation>
    <scope>NUCLEOTIDE SEQUENCE [LARGE SCALE GENOMIC DNA]</scope>
    <source>
        <strain evidence="16 17">TWF718</strain>
    </source>
</reference>
<dbReference type="EC" id="3.2.1.14" evidence="3"/>
<dbReference type="PROSITE" id="PS51910">
    <property type="entry name" value="GH18_2"/>
    <property type="match status" value="1"/>
</dbReference>
<dbReference type="GO" id="GO:0000272">
    <property type="term" value="P:polysaccharide catabolic process"/>
    <property type="evidence" value="ECO:0007669"/>
    <property type="project" value="UniProtKB-KW"/>
</dbReference>
<gene>
    <name evidence="16" type="ORF">TWF718_009843</name>
</gene>
<dbReference type="SUPFAM" id="SSF57016">
    <property type="entry name" value="Plant lectins/antimicrobial peptides"/>
    <property type="match status" value="1"/>
</dbReference>
<dbReference type="InterPro" id="IPR011583">
    <property type="entry name" value="Chitinase_II/V-like_cat"/>
</dbReference>
<accession>A0AAN8NR52</accession>
<dbReference type="SMART" id="SM00636">
    <property type="entry name" value="Glyco_18"/>
    <property type="match status" value="1"/>
</dbReference>
<proteinExistence type="inferred from homology"/>
<evidence type="ECO:0000313" key="17">
    <source>
        <dbReference type="Proteomes" id="UP001313282"/>
    </source>
</evidence>
<protein>
    <recommendedName>
        <fullName evidence="3">chitinase</fullName>
        <ecNumber evidence="3">3.2.1.14</ecNumber>
    </recommendedName>
</protein>
<dbReference type="InterPro" id="IPR017853">
    <property type="entry name" value="GH"/>
</dbReference>
<evidence type="ECO:0000256" key="9">
    <source>
        <dbReference type="ARBA" id="ARBA00023326"/>
    </source>
</evidence>
<dbReference type="PANTHER" id="PTHR11177">
    <property type="entry name" value="CHITINASE"/>
    <property type="match status" value="1"/>
</dbReference>
<keyword evidence="17" id="KW-1185">Reference proteome</keyword>
<dbReference type="InterPro" id="IPR001002">
    <property type="entry name" value="Chitin-bd_1"/>
</dbReference>
<dbReference type="AlphaFoldDB" id="A0AAN8NR52"/>
<dbReference type="InterPro" id="IPR036861">
    <property type="entry name" value="Endochitinase-like_sf"/>
</dbReference>
<keyword evidence="10" id="KW-1015">Disulfide bond</keyword>
<keyword evidence="6" id="KW-0146">Chitin degradation</keyword>
<evidence type="ECO:0000256" key="3">
    <source>
        <dbReference type="ARBA" id="ARBA00012729"/>
    </source>
</evidence>
<dbReference type="Pfam" id="PF00704">
    <property type="entry name" value="Glyco_hydro_18"/>
    <property type="match status" value="1"/>
</dbReference>